<dbReference type="OrthoDB" id="514820at2759"/>
<dbReference type="eggNOG" id="KOG2084">
    <property type="taxonomic scope" value="Eukaryota"/>
</dbReference>
<gene>
    <name evidence="2" type="ORF">MICPUN_61723</name>
</gene>
<dbReference type="Gene3D" id="2.170.270.10">
    <property type="entry name" value="SET domain"/>
    <property type="match status" value="1"/>
</dbReference>
<dbReference type="Gene3D" id="1.10.220.160">
    <property type="match status" value="1"/>
</dbReference>
<dbReference type="InterPro" id="IPR001214">
    <property type="entry name" value="SET_dom"/>
</dbReference>
<dbReference type="RefSeq" id="XP_002508658.1">
    <property type="nucleotide sequence ID" value="XM_002508612.1"/>
</dbReference>
<keyword evidence="3" id="KW-1185">Reference proteome</keyword>
<dbReference type="InterPro" id="IPR046341">
    <property type="entry name" value="SET_dom_sf"/>
</dbReference>
<dbReference type="PANTHER" id="PTHR12197:SF251">
    <property type="entry name" value="EG:BACR7C10.4 PROTEIN"/>
    <property type="match status" value="1"/>
</dbReference>
<dbReference type="AlphaFoldDB" id="C1FI20"/>
<accession>C1FI20</accession>
<reference evidence="2 3" key="1">
    <citation type="journal article" date="2009" name="Science">
        <title>Green evolution and dynamic adaptations revealed by genomes of the marine picoeukaryotes Micromonas.</title>
        <authorList>
            <person name="Worden A.Z."/>
            <person name="Lee J.H."/>
            <person name="Mock T."/>
            <person name="Rouze P."/>
            <person name="Simmons M.P."/>
            <person name="Aerts A.L."/>
            <person name="Allen A.E."/>
            <person name="Cuvelier M.L."/>
            <person name="Derelle E."/>
            <person name="Everett M.V."/>
            <person name="Foulon E."/>
            <person name="Grimwood J."/>
            <person name="Gundlach H."/>
            <person name="Henrissat B."/>
            <person name="Napoli C."/>
            <person name="McDonald S.M."/>
            <person name="Parker M.S."/>
            <person name="Rombauts S."/>
            <person name="Salamov A."/>
            <person name="Von Dassow P."/>
            <person name="Badger J.H."/>
            <person name="Coutinho P.M."/>
            <person name="Demir E."/>
            <person name="Dubchak I."/>
            <person name="Gentemann C."/>
            <person name="Eikrem W."/>
            <person name="Gready J.E."/>
            <person name="John U."/>
            <person name="Lanier W."/>
            <person name="Lindquist E.A."/>
            <person name="Lucas S."/>
            <person name="Mayer K.F."/>
            <person name="Moreau H."/>
            <person name="Not F."/>
            <person name="Otillar R."/>
            <person name="Panaud O."/>
            <person name="Pangilinan J."/>
            <person name="Paulsen I."/>
            <person name="Piegu B."/>
            <person name="Poliakov A."/>
            <person name="Robbens S."/>
            <person name="Schmutz J."/>
            <person name="Toulza E."/>
            <person name="Wyss T."/>
            <person name="Zelensky A."/>
            <person name="Zhou K."/>
            <person name="Armbrust E.V."/>
            <person name="Bhattacharya D."/>
            <person name="Goodenough U.W."/>
            <person name="Van de Peer Y."/>
            <person name="Grigoriev I.V."/>
        </authorList>
    </citation>
    <scope>NUCLEOTIDE SEQUENCE [LARGE SCALE GENOMIC DNA]</scope>
    <source>
        <strain evidence="3">RCC299 / NOUM17</strain>
    </source>
</reference>
<dbReference type="Pfam" id="PF00856">
    <property type="entry name" value="SET"/>
    <property type="match status" value="1"/>
</dbReference>
<name>C1FI20_MICCC</name>
<dbReference type="CDD" id="cd20071">
    <property type="entry name" value="SET_SMYD"/>
    <property type="match status" value="1"/>
</dbReference>
<dbReference type="GO" id="GO:0005634">
    <property type="term" value="C:nucleus"/>
    <property type="evidence" value="ECO:0007669"/>
    <property type="project" value="TreeGrafter"/>
</dbReference>
<dbReference type="InParanoid" id="C1FI20"/>
<evidence type="ECO:0000313" key="2">
    <source>
        <dbReference type="EMBL" id="ACO69916.1"/>
    </source>
</evidence>
<dbReference type="SUPFAM" id="SSF82199">
    <property type="entry name" value="SET domain"/>
    <property type="match status" value="1"/>
</dbReference>
<dbReference type="Gene3D" id="6.10.140.2220">
    <property type="match status" value="1"/>
</dbReference>
<dbReference type="KEGG" id="mis:MICPUN_61723"/>
<dbReference type="PANTHER" id="PTHR12197">
    <property type="entry name" value="HISTONE-LYSINE N-METHYLTRANSFERASE SMYD"/>
    <property type="match status" value="1"/>
</dbReference>
<evidence type="ECO:0000313" key="3">
    <source>
        <dbReference type="Proteomes" id="UP000002009"/>
    </source>
</evidence>
<dbReference type="Proteomes" id="UP000002009">
    <property type="component" value="Chromosome 10"/>
</dbReference>
<sequence length="621" mass="68473">MDRPARVIHELVGRAALEVELGDWISLEPREAAKRMMTQLSSRPEFKEAIAMRTESVPQEFLQSAHISDGQHTAGDDGDRDDPNEAAVEDNLVGCEVTLKGLKSDPDKNGRIGKVKAWLPDRGRFAVVLLTDDGFEERARGPLALKPDNVEKVEKEGGAWGERGVAHVEHIPGAGRGVVADRELMSAERDNLLCEPAYATAVNRKQATTRCHRCFAMLAGPPLIECPCAMARYCSSECRRAAREDPGDHCAEECAKGGLWTAITHETPVLATRIVRKDRDELKRGIKRRRRYTDLDWRGVWKATRKDDERRRGVVAQACIAAVCAGLDEGDVLTAYLVADGNTFTVKRPVGPKPVAPYDWREIFTMAECAVASALFLDASMLNHSCEPNCFASFPGREMRIRNTEKVQSGGQLFISYGPVAGGAPRDVRRSLLSDAFGFECKCVACVGRDRVSSIDFMRLKEAAMEHDDRAMSLVQSGDDSPEVLQTATLAARESMGLLHQLYRWPSLTLAMEAARVAAVESASAGCVVRGWSEGRPNGRVRGVILTMAKDALLCLGAHTEKRRDRGEADGVVERARDFLVNLLISHRRHKPAGWDDDNVSAQVAFFCMMHEIHNGPNPHQ</sequence>
<dbReference type="STRING" id="296587.C1FI20"/>
<dbReference type="GeneID" id="8246668"/>
<dbReference type="InterPro" id="IPR050869">
    <property type="entry name" value="H3K4_H4K5_MeTrfase"/>
</dbReference>
<organism evidence="2 3">
    <name type="scientific">Micromonas commoda (strain RCC299 / NOUM17 / CCMP2709)</name>
    <name type="common">Picoplanktonic green alga</name>
    <dbReference type="NCBI Taxonomy" id="296587"/>
    <lineage>
        <taxon>Eukaryota</taxon>
        <taxon>Viridiplantae</taxon>
        <taxon>Chlorophyta</taxon>
        <taxon>Mamiellophyceae</taxon>
        <taxon>Mamiellales</taxon>
        <taxon>Mamiellaceae</taxon>
        <taxon>Micromonas</taxon>
    </lineage>
</organism>
<feature type="domain" description="SET" evidence="1">
    <location>
        <begin position="163"/>
        <end position="418"/>
    </location>
</feature>
<dbReference type="EMBL" id="CP001576">
    <property type="protein sequence ID" value="ACO69916.1"/>
    <property type="molecule type" value="Genomic_DNA"/>
</dbReference>
<dbReference type="PROSITE" id="PS50280">
    <property type="entry name" value="SET"/>
    <property type="match status" value="1"/>
</dbReference>
<proteinExistence type="predicted"/>
<protein>
    <recommendedName>
        <fullName evidence="1">SET domain-containing protein</fullName>
    </recommendedName>
</protein>
<evidence type="ECO:0000259" key="1">
    <source>
        <dbReference type="PROSITE" id="PS50280"/>
    </source>
</evidence>